<comment type="caution">
    <text evidence="6">The sequence shown here is derived from an EMBL/GenBank/DDBJ whole genome shotgun (WGS) entry which is preliminary data.</text>
</comment>
<evidence type="ECO:0000313" key="7">
    <source>
        <dbReference type="Proteomes" id="UP000585437"/>
    </source>
</evidence>
<evidence type="ECO:0000313" key="6">
    <source>
        <dbReference type="EMBL" id="MBB6510051.1"/>
    </source>
</evidence>
<dbReference type="AlphaFoldDB" id="A0A7X0JLY4"/>
<reference evidence="6 7" key="1">
    <citation type="submission" date="2020-08" db="EMBL/GenBank/DDBJ databases">
        <title>The Agave Microbiome: Exploring the role of microbial communities in plant adaptations to desert environments.</title>
        <authorList>
            <person name="Partida-Martinez L.P."/>
        </authorList>
    </citation>
    <scope>NUCLEOTIDE SEQUENCE [LARGE SCALE GENOMIC DNA]</scope>
    <source>
        <strain evidence="6 7">AS3.12</strain>
    </source>
</reference>
<keyword evidence="2 5" id="KW-0812">Transmembrane</keyword>
<name>A0A7X0JLY4_9HYPH</name>
<feature type="transmembrane region" description="Helical" evidence="5">
    <location>
        <begin position="21"/>
        <end position="38"/>
    </location>
</feature>
<comment type="subcellular location">
    <subcellularLocation>
        <location evidence="1">Membrane</location>
        <topology evidence="1">Multi-pass membrane protein</topology>
    </subcellularLocation>
</comment>
<dbReference type="GO" id="GO:0016020">
    <property type="term" value="C:membrane"/>
    <property type="evidence" value="ECO:0007669"/>
    <property type="project" value="UniProtKB-SubCell"/>
</dbReference>
<dbReference type="PANTHER" id="PTHR36974">
    <property type="entry name" value="MEMBRANE PROTEIN-RELATED"/>
    <property type="match status" value="1"/>
</dbReference>
<evidence type="ECO:0000256" key="5">
    <source>
        <dbReference type="SAM" id="Phobius"/>
    </source>
</evidence>
<dbReference type="InterPro" id="IPR032808">
    <property type="entry name" value="DoxX"/>
</dbReference>
<feature type="transmembrane region" description="Helical" evidence="5">
    <location>
        <begin position="58"/>
        <end position="77"/>
    </location>
</feature>
<dbReference type="EMBL" id="JACHBU010000007">
    <property type="protein sequence ID" value="MBB6510051.1"/>
    <property type="molecule type" value="Genomic_DNA"/>
</dbReference>
<dbReference type="RefSeq" id="WP_062459778.1">
    <property type="nucleotide sequence ID" value="NZ_JACHBU010000007.1"/>
</dbReference>
<accession>A0A7X0JLY4</accession>
<evidence type="ECO:0000256" key="4">
    <source>
        <dbReference type="ARBA" id="ARBA00023136"/>
    </source>
</evidence>
<dbReference type="Pfam" id="PF13564">
    <property type="entry name" value="DoxX_2"/>
    <property type="match status" value="1"/>
</dbReference>
<keyword evidence="4 5" id="KW-0472">Membrane</keyword>
<protein>
    <submittedName>
        <fullName evidence="6">Putative membrane protein</fullName>
    </submittedName>
</protein>
<organism evidence="6 7">
    <name type="scientific">Rhizobium soli</name>
    <dbReference type="NCBI Taxonomy" id="424798"/>
    <lineage>
        <taxon>Bacteria</taxon>
        <taxon>Pseudomonadati</taxon>
        <taxon>Pseudomonadota</taxon>
        <taxon>Alphaproteobacteria</taxon>
        <taxon>Hyphomicrobiales</taxon>
        <taxon>Rhizobiaceae</taxon>
        <taxon>Rhizobium/Agrobacterium group</taxon>
        <taxon>Rhizobium</taxon>
    </lineage>
</organism>
<keyword evidence="7" id="KW-1185">Reference proteome</keyword>
<feature type="transmembrane region" description="Helical" evidence="5">
    <location>
        <begin position="122"/>
        <end position="141"/>
    </location>
</feature>
<evidence type="ECO:0000256" key="2">
    <source>
        <dbReference type="ARBA" id="ARBA00022692"/>
    </source>
</evidence>
<keyword evidence="3 5" id="KW-1133">Transmembrane helix</keyword>
<feature type="transmembrane region" description="Helical" evidence="5">
    <location>
        <begin position="84"/>
        <end position="102"/>
    </location>
</feature>
<dbReference type="PANTHER" id="PTHR36974:SF1">
    <property type="entry name" value="DOXX FAMILY MEMBRANE PROTEIN"/>
    <property type="match status" value="1"/>
</dbReference>
<evidence type="ECO:0000256" key="3">
    <source>
        <dbReference type="ARBA" id="ARBA00022989"/>
    </source>
</evidence>
<gene>
    <name evidence="6" type="ORF">F4695_003437</name>
</gene>
<sequence>MQRIEPAREREGQDLTVWRRRCRLGLFLFYAAAGVLHITVPRPFLSITPSWVPDAPEVILVTGLCEIAGAIGLLVPWSRRYAGIGLALYAACVFPANIKHAVTSLTAPDASQWQWLYHMVRLPLQPVLIWIALFAAGIVRWPMRARG</sequence>
<dbReference type="Proteomes" id="UP000585437">
    <property type="component" value="Unassembled WGS sequence"/>
</dbReference>
<evidence type="ECO:0000256" key="1">
    <source>
        <dbReference type="ARBA" id="ARBA00004141"/>
    </source>
</evidence>
<proteinExistence type="predicted"/>